<keyword evidence="1" id="KW-0812">Transmembrane</keyword>
<name>A0A5R9KS43_9BACT</name>
<dbReference type="AlphaFoldDB" id="A0A5R9KS43"/>
<keyword evidence="1" id="KW-1133">Transmembrane helix</keyword>
<proteinExistence type="predicted"/>
<comment type="caution">
    <text evidence="3">The sequence shown here is derived from an EMBL/GenBank/DDBJ whole genome shotgun (WGS) entry which is preliminary data.</text>
</comment>
<keyword evidence="1" id="KW-0472">Membrane</keyword>
<gene>
    <name evidence="3" type="ORF">FEN17_20380</name>
</gene>
<evidence type="ECO:0000256" key="1">
    <source>
        <dbReference type="SAM" id="Phobius"/>
    </source>
</evidence>
<protein>
    <submittedName>
        <fullName evidence="3">Uncharacterized protein</fullName>
    </submittedName>
</protein>
<feature type="chain" id="PRO_5024401247" evidence="2">
    <location>
        <begin position="20"/>
        <end position="143"/>
    </location>
</feature>
<feature type="transmembrane region" description="Helical" evidence="1">
    <location>
        <begin position="61"/>
        <end position="84"/>
    </location>
</feature>
<reference evidence="3 4" key="1">
    <citation type="submission" date="2019-05" db="EMBL/GenBank/DDBJ databases">
        <authorList>
            <person name="Qu J.-H."/>
        </authorList>
    </citation>
    <scope>NUCLEOTIDE SEQUENCE [LARGE SCALE GENOMIC DNA]</scope>
    <source>
        <strain evidence="3 4">T17</strain>
    </source>
</reference>
<keyword evidence="2" id="KW-0732">Signal</keyword>
<dbReference type="OrthoDB" id="1427164at2"/>
<evidence type="ECO:0000313" key="3">
    <source>
        <dbReference type="EMBL" id="TLU98949.1"/>
    </source>
</evidence>
<feature type="signal peptide" evidence="2">
    <location>
        <begin position="1"/>
        <end position="19"/>
    </location>
</feature>
<keyword evidence="4" id="KW-1185">Reference proteome</keyword>
<dbReference type="EMBL" id="VCEJ01000005">
    <property type="protein sequence ID" value="TLU98949.1"/>
    <property type="molecule type" value="Genomic_DNA"/>
</dbReference>
<dbReference type="Proteomes" id="UP000306402">
    <property type="component" value="Unassembled WGS sequence"/>
</dbReference>
<evidence type="ECO:0000313" key="4">
    <source>
        <dbReference type="Proteomes" id="UP000306402"/>
    </source>
</evidence>
<organism evidence="3 4">
    <name type="scientific">Dyadobacter luticola</name>
    <dbReference type="NCBI Taxonomy" id="1979387"/>
    <lineage>
        <taxon>Bacteria</taxon>
        <taxon>Pseudomonadati</taxon>
        <taxon>Bacteroidota</taxon>
        <taxon>Cytophagia</taxon>
        <taxon>Cytophagales</taxon>
        <taxon>Spirosomataceae</taxon>
        <taxon>Dyadobacter</taxon>
    </lineage>
</organism>
<feature type="transmembrane region" description="Helical" evidence="1">
    <location>
        <begin position="122"/>
        <end position="141"/>
    </location>
</feature>
<accession>A0A5R9KS43</accession>
<sequence length="143" mass="16076">MTKYLLLSFILFCSIRCLAQNFGDSTITIQRQHLYTVPKPENLSIKGQIDAGRYYKRYKGAAAGTLVTSLFSPVIGLVPAILCASTSPKIENLGYPNEELFRQPEYFKAYTKKAKKIKQRKVWSNWGIGLGVNLVLIALISTR</sequence>
<dbReference type="RefSeq" id="WP_138367239.1">
    <property type="nucleotide sequence ID" value="NZ_VCEJ01000005.1"/>
</dbReference>
<evidence type="ECO:0000256" key="2">
    <source>
        <dbReference type="SAM" id="SignalP"/>
    </source>
</evidence>